<keyword evidence="2" id="KW-1185">Reference proteome</keyword>
<comment type="caution">
    <text evidence="1">The sequence shown here is derived from an EMBL/GenBank/DDBJ whole genome shotgun (WGS) entry which is preliminary data.</text>
</comment>
<evidence type="ECO:0000313" key="1">
    <source>
        <dbReference type="EMBL" id="KAJ8013844.1"/>
    </source>
</evidence>
<dbReference type="EMBL" id="CM055730">
    <property type="protein sequence ID" value="KAJ8013844.1"/>
    <property type="molecule type" value="Genomic_DNA"/>
</dbReference>
<protein>
    <submittedName>
        <fullName evidence="1">Uncharacterized protein</fullName>
    </submittedName>
</protein>
<reference evidence="1" key="1">
    <citation type="submission" date="2021-05" db="EMBL/GenBank/DDBJ databases">
        <authorList>
            <person name="Pan Q."/>
            <person name="Jouanno E."/>
            <person name="Zahm M."/>
            <person name="Klopp C."/>
            <person name="Cabau C."/>
            <person name="Louis A."/>
            <person name="Berthelot C."/>
            <person name="Parey E."/>
            <person name="Roest Crollius H."/>
            <person name="Montfort J."/>
            <person name="Robinson-Rechavi M."/>
            <person name="Bouchez O."/>
            <person name="Lampietro C."/>
            <person name="Lopez Roques C."/>
            <person name="Donnadieu C."/>
            <person name="Postlethwait J."/>
            <person name="Bobe J."/>
            <person name="Dillon D."/>
            <person name="Chandos A."/>
            <person name="von Hippel F."/>
            <person name="Guiguen Y."/>
        </authorList>
    </citation>
    <scope>NUCLEOTIDE SEQUENCE</scope>
    <source>
        <strain evidence="1">YG-Jan2019</strain>
    </source>
</reference>
<dbReference type="Proteomes" id="UP001157502">
    <property type="component" value="Chromosome 3"/>
</dbReference>
<evidence type="ECO:0000313" key="2">
    <source>
        <dbReference type="Proteomes" id="UP001157502"/>
    </source>
</evidence>
<accession>A0ACC2HCX7</accession>
<sequence>MCLGGQCCLPRGGGCLSHPTETQGEGRSNETVNAACCFRSPALQNVPCPHSTLVLSSQSPHRVRRPLVTVIRGNTDRGRFPSSPECQPLFLSQTQPVRRPRSLSKVRSA</sequence>
<name>A0ACC2HCX7_DALPE</name>
<proteinExistence type="predicted"/>
<gene>
    <name evidence="1" type="ORF">DPEC_G00034030</name>
</gene>
<organism evidence="1 2">
    <name type="scientific">Dallia pectoralis</name>
    <name type="common">Alaska blackfish</name>
    <dbReference type="NCBI Taxonomy" id="75939"/>
    <lineage>
        <taxon>Eukaryota</taxon>
        <taxon>Metazoa</taxon>
        <taxon>Chordata</taxon>
        <taxon>Craniata</taxon>
        <taxon>Vertebrata</taxon>
        <taxon>Euteleostomi</taxon>
        <taxon>Actinopterygii</taxon>
        <taxon>Neopterygii</taxon>
        <taxon>Teleostei</taxon>
        <taxon>Protacanthopterygii</taxon>
        <taxon>Esociformes</taxon>
        <taxon>Umbridae</taxon>
        <taxon>Dallia</taxon>
    </lineage>
</organism>